<name>A0A0E9URK7_ANGAN</name>
<sequence>MGSMETPMLKGAEAWHDNCIANHTEVHTLAS</sequence>
<proteinExistence type="predicted"/>
<reference evidence="1" key="2">
    <citation type="journal article" date="2015" name="Fish Shellfish Immunol.">
        <title>Early steps in the European eel (Anguilla anguilla)-Vibrio vulnificus interaction in the gills: Role of the RtxA13 toxin.</title>
        <authorList>
            <person name="Callol A."/>
            <person name="Pajuelo D."/>
            <person name="Ebbesson L."/>
            <person name="Teles M."/>
            <person name="MacKenzie S."/>
            <person name="Amaro C."/>
        </authorList>
    </citation>
    <scope>NUCLEOTIDE SEQUENCE</scope>
</reference>
<reference evidence="1" key="1">
    <citation type="submission" date="2014-11" db="EMBL/GenBank/DDBJ databases">
        <authorList>
            <person name="Amaro Gonzalez C."/>
        </authorList>
    </citation>
    <scope>NUCLEOTIDE SEQUENCE</scope>
</reference>
<organism evidence="1">
    <name type="scientific">Anguilla anguilla</name>
    <name type="common">European freshwater eel</name>
    <name type="synonym">Muraena anguilla</name>
    <dbReference type="NCBI Taxonomy" id="7936"/>
    <lineage>
        <taxon>Eukaryota</taxon>
        <taxon>Metazoa</taxon>
        <taxon>Chordata</taxon>
        <taxon>Craniata</taxon>
        <taxon>Vertebrata</taxon>
        <taxon>Euteleostomi</taxon>
        <taxon>Actinopterygii</taxon>
        <taxon>Neopterygii</taxon>
        <taxon>Teleostei</taxon>
        <taxon>Anguilliformes</taxon>
        <taxon>Anguillidae</taxon>
        <taxon>Anguilla</taxon>
    </lineage>
</organism>
<accession>A0A0E9URK7</accession>
<dbReference type="AlphaFoldDB" id="A0A0E9URK7"/>
<protein>
    <submittedName>
        <fullName evidence="1">Uncharacterized protein</fullName>
    </submittedName>
</protein>
<evidence type="ECO:0000313" key="1">
    <source>
        <dbReference type="EMBL" id="JAH67820.1"/>
    </source>
</evidence>
<dbReference type="EMBL" id="GBXM01040757">
    <property type="protein sequence ID" value="JAH67820.1"/>
    <property type="molecule type" value="Transcribed_RNA"/>
</dbReference>